<evidence type="ECO:0000313" key="3">
    <source>
        <dbReference type="Proteomes" id="UP001189429"/>
    </source>
</evidence>
<sequence>MKSRRRKRHAQTFKLPAYCTYPGQAKKSSLWCPGSQVDPPAWLGQTCVGLHRSWPPRGRLRPGQGTRGACMTKEGQSEGRGLLASPLLLLPLLLKDCLRGKPFGAPPTMLWNRGETVRCQCGYTG</sequence>
<evidence type="ECO:0000256" key="1">
    <source>
        <dbReference type="SAM" id="MobiDB-lite"/>
    </source>
</evidence>
<name>A0ABN9X725_9DINO</name>
<comment type="caution">
    <text evidence="2">The sequence shown here is derived from an EMBL/GenBank/DDBJ whole genome shotgun (WGS) entry which is preliminary data.</text>
</comment>
<evidence type="ECO:0000313" key="2">
    <source>
        <dbReference type="EMBL" id="CAK0895215.1"/>
    </source>
</evidence>
<dbReference type="Proteomes" id="UP001189429">
    <property type="component" value="Unassembled WGS sequence"/>
</dbReference>
<keyword evidence="3" id="KW-1185">Reference proteome</keyword>
<accession>A0ABN9X725</accession>
<organism evidence="2 3">
    <name type="scientific">Prorocentrum cordatum</name>
    <dbReference type="NCBI Taxonomy" id="2364126"/>
    <lineage>
        <taxon>Eukaryota</taxon>
        <taxon>Sar</taxon>
        <taxon>Alveolata</taxon>
        <taxon>Dinophyceae</taxon>
        <taxon>Prorocentrales</taxon>
        <taxon>Prorocentraceae</taxon>
        <taxon>Prorocentrum</taxon>
    </lineage>
</organism>
<proteinExistence type="predicted"/>
<reference evidence="2" key="1">
    <citation type="submission" date="2023-10" db="EMBL/GenBank/DDBJ databases">
        <authorList>
            <person name="Chen Y."/>
            <person name="Shah S."/>
            <person name="Dougan E. K."/>
            <person name="Thang M."/>
            <person name="Chan C."/>
        </authorList>
    </citation>
    <scope>NUCLEOTIDE SEQUENCE [LARGE SCALE GENOMIC DNA]</scope>
</reference>
<feature type="region of interest" description="Disordered" evidence="1">
    <location>
        <begin position="55"/>
        <end position="77"/>
    </location>
</feature>
<dbReference type="EMBL" id="CAUYUJ010020005">
    <property type="protein sequence ID" value="CAK0895215.1"/>
    <property type="molecule type" value="Genomic_DNA"/>
</dbReference>
<gene>
    <name evidence="2" type="ORF">PCOR1329_LOCUS74024</name>
</gene>
<protein>
    <submittedName>
        <fullName evidence="2">Uncharacterized protein</fullName>
    </submittedName>
</protein>